<evidence type="ECO:0000313" key="2">
    <source>
        <dbReference type="Proteomes" id="UP000002979"/>
    </source>
</evidence>
<proteinExistence type="predicted"/>
<reference evidence="1 2" key="1">
    <citation type="submission" date="2007-01" db="EMBL/GenBank/DDBJ databases">
        <title>Draft genome sequence of Collinsella aerofaciens (ATCC 25986).</title>
        <authorList>
            <person name="Sudarsanam P."/>
            <person name="Ley R."/>
            <person name="Guruge J."/>
            <person name="Turnbaugh P.J."/>
            <person name="Mahowald M."/>
            <person name="Liep D."/>
            <person name="Gordon J."/>
        </authorList>
    </citation>
    <scope>NUCLEOTIDE SEQUENCE [LARGE SCALE GENOMIC DNA]</scope>
    <source>
        <strain evidence="2">ATCC 25986 / DSM 3979 / JCM 10188 / KCTC 3647 / NCTC 11838 / VPI 1003</strain>
    </source>
</reference>
<organism evidence="1 2">
    <name type="scientific">Collinsella aerofaciens (strain ATCC 25986 / DSM 3979 / JCM 10188 / KCTC 3647 / NCTC 11838 / VPI 1003)</name>
    <dbReference type="NCBI Taxonomy" id="411903"/>
    <lineage>
        <taxon>Bacteria</taxon>
        <taxon>Bacillati</taxon>
        <taxon>Actinomycetota</taxon>
        <taxon>Coriobacteriia</taxon>
        <taxon>Coriobacteriales</taxon>
        <taxon>Coriobacteriaceae</taxon>
        <taxon>Collinsella</taxon>
    </lineage>
</organism>
<comment type="caution">
    <text evidence="1">The sequence shown here is derived from an EMBL/GenBank/DDBJ whole genome shotgun (WGS) entry which is preliminary data.</text>
</comment>
<accession>A4EC36</accession>
<gene>
    <name evidence="1" type="ORF">COLAER_02015</name>
</gene>
<evidence type="ECO:0000313" key="1">
    <source>
        <dbReference type="EMBL" id="EBA38929.1"/>
    </source>
</evidence>
<protein>
    <submittedName>
        <fullName evidence="1">Uncharacterized protein</fullName>
    </submittedName>
</protein>
<dbReference type="EMBL" id="AAVN02000009">
    <property type="protein sequence ID" value="EBA38929.1"/>
    <property type="molecule type" value="Genomic_DNA"/>
</dbReference>
<name>A4EC36_COLAA</name>
<sequence length="94" mass="10451">MPVWGAQGGTMEYGSFQAEEFGDLQRLVDGLFYDRRAIDRLDLIVQAEILDLAPDLMEIVNLLPPGYYDRQSLCDQLNSALAAHGWGAVYGTVE</sequence>
<reference evidence="1 2" key="2">
    <citation type="submission" date="2007-04" db="EMBL/GenBank/DDBJ databases">
        <authorList>
            <person name="Fulton L."/>
            <person name="Clifton S."/>
            <person name="Fulton B."/>
            <person name="Xu J."/>
            <person name="Minx P."/>
            <person name="Mardis E.R."/>
            <person name="Wilson R.K."/>
        </authorList>
    </citation>
    <scope>NUCLEOTIDE SEQUENCE [LARGE SCALE GENOMIC DNA]</scope>
    <source>
        <strain evidence="2">ATCC 25986 / DSM 3979 / JCM 10188 / KCTC 3647 / NCTC 11838 / VPI 1003</strain>
    </source>
</reference>
<dbReference type="AlphaFoldDB" id="A4EC36"/>
<dbReference type="Proteomes" id="UP000002979">
    <property type="component" value="Unassembled WGS sequence"/>
</dbReference>